<dbReference type="GO" id="GO:0000171">
    <property type="term" value="F:ribonuclease MRP activity"/>
    <property type="evidence" value="ECO:0007669"/>
    <property type="project" value="TreeGrafter"/>
</dbReference>
<dbReference type="PANTHER" id="PTHR15396:SF1">
    <property type="entry name" value="RIBONUCLEASE P PROTEIN SUBUNIT P40"/>
    <property type="match status" value="1"/>
</dbReference>
<dbReference type="GO" id="GO:0001682">
    <property type="term" value="P:tRNA 5'-leader removal"/>
    <property type="evidence" value="ECO:0007669"/>
    <property type="project" value="InterPro"/>
</dbReference>
<dbReference type="Pfam" id="PF08584">
    <property type="entry name" value="Ribonuc_P_40"/>
    <property type="match status" value="1"/>
</dbReference>
<dbReference type="GO" id="GO:0004526">
    <property type="term" value="F:ribonuclease P activity"/>
    <property type="evidence" value="ECO:0007669"/>
    <property type="project" value="TreeGrafter"/>
</dbReference>
<dbReference type="AlphaFoldDB" id="A0A8C4PW73"/>
<dbReference type="InterPro" id="IPR013893">
    <property type="entry name" value="RNase_P_Rpp40"/>
</dbReference>
<evidence type="ECO:0000313" key="2">
    <source>
        <dbReference type="Proteomes" id="UP000694388"/>
    </source>
</evidence>
<proteinExistence type="predicted"/>
<dbReference type="GO" id="GO:0030681">
    <property type="term" value="C:multimeric ribonuclease P complex"/>
    <property type="evidence" value="ECO:0007669"/>
    <property type="project" value="TreeGrafter"/>
</dbReference>
<dbReference type="GeneTree" id="ENSGT00390000014167"/>
<protein>
    <submittedName>
        <fullName evidence="1">Ribonuclease P/MRP 40 subunit</fullName>
    </submittedName>
</protein>
<dbReference type="PANTHER" id="PTHR15396">
    <property type="entry name" value="RIBONUCLEASE P PROTEIN SUBUNIT P40"/>
    <property type="match status" value="1"/>
</dbReference>
<accession>A0A8C4PW73</accession>
<keyword evidence="2" id="KW-1185">Reference proteome</keyword>
<dbReference type="GO" id="GO:0000172">
    <property type="term" value="C:ribonuclease MRP complex"/>
    <property type="evidence" value="ECO:0007669"/>
    <property type="project" value="TreeGrafter"/>
</dbReference>
<reference evidence="1" key="1">
    <citation type="submission" date="2025-08" db="UniProtKB">
        <authorList>
            <consortium name="Ensembl"/>
        </authorList>
    </citation>
    <scope>IDENTIFICATION</scope>
</reference>
<dbReference type="GO" id="GO:0000447">
    <property type="term" value="P:endonucleolytic cleavage in ITS1 to separate SSU-rRNA from 5.8S rRNA and LSU-rRNA from tricistronic rRNA transcript (SSU-rRNA, 5.8S rRNA, LSU-rRNA)"/>
    <property type="evidence" value="ECO:0007669"/>
    <property type="project" value="TreeGrafter"/>
</dbReference>
<name>A0A8C4PW73_EPTBU</name>
<sequence length="359" mass="39936">MLPLTEFPGFQLVCEKSNFSHEKTKHQEQIKKHYFNFRVQLFIPECGRLPKEMSHLLSQLPPYYLVRGLPLTALLQEDFIERFVRRGSVCALSYDTRIDQDDSFALLPPGSLLLSLQKDTYETLGLQGKPSVYAGRKPLHYVVNIDLTSPTFKSGKKNYERVIWALGENLSLKFNVLVAGKGSRGMDHSLAEFLAPFGGHPVLPEFSTQTVLPQSCPTLHSNQLAGQDMVGCGAIELFDWLGAVTAGISCSNPPDGYPSSLGCPEPNENIQQGFLLNLTGLITPETVLELLQQVRNFFSEPKFAPWAALTVHGFADVPVAWERGEHGFHKGGENLYTFIVFVDGSYWLLRATGTQDACL</sequence>
<organism evidence="1 2">
    <name type="scientific">Eptatretus burgeri</name>
    <name type="common">Inshore hagfish</name>
    <dbReference type="NCBI Taxonomy" id="7764"/>
    <lineage>
        <taxon>Eukaryota</taxon>
        <taxon>Metazoa</taxon>
        <taxon>Chordata</taxon>
        <taxon>Craniata</taxon>
        <taxon>Vertebrata</taxon>
        <taxon>Cyclostomata</taxon>
        <taxon>Myxini</taxon>
        <taxon>Myxiniformes</taxon>
        <taxon>Myxinidae</taxon>
        <taxon>Eptatretinae</taxon>
        <taxon>Eptatretus</taxon>
    </lineage>
</organism>
<dbReference type="OMA" id="HAYNCRV"/>
<reference evidence="1" key="2">
    <citation type="submission" date="2025-09" db="UniProtKB">
        <authorList>
            <consortium name="Ensembl"/>
        </authorList>
    </citation>
    <scope>IDENTIFICATION</scope>
</reference>
<dbReference type="Ensembl" id="ENSEBUT00000000423.1">
    <property type="protein sequence ID" value="ENSEBUP00000000134.1"/>
    <property type="gene ID" value="ENSEBUG00000000386.1"/>
</dbReference>
<evidence type="ECO:0000313" key="1">
    <source>
        <dbReference type="Ensembl" id="ENSEBUP00000000134.1"/>
    </source>
</evidence>
<dbReference type="Proteomes" id="UP000694388">
    <property type="component" value="Unplaced"/>
</dbReference>